<dbReference type="EMBL" id="FZNR01000002">
    <property type="protein sequence ID" value="SNR48552.1"/>
    <property type="molecule type" value="Genomic_DNA"/>
</dbReference>
<gene>
    <name evidence="2" type="ORF">SAMN06264365_102773</name>
</gene>
<dbReference type="RefSeq" id="WP_089292525.1">
    <property type="nucleotide sequence ID" value="NZ_BOMU01000018.1"/>
</dbReference>
<evidence type="ECO:0000313" key="3">
    <source>
        <dbReference type="Proteomes" id="UP000198415"/>
    </source>
</evidence>
<evidence type="ECO:0000313" key="2">
    <source>
        <dbReference type="EMBL" id="SNR48552.1"/>
    </source>
</evidence>
<evidence type="ECO:0000256" key="1">
    <source>
        <dbReference type="SAM" id="Phobius"/>
    </source>
</evidence>
<proteinExistence type="predicted"/>
<protein>
    <submittedName>
        <fullName evidence="2">Uncharacterized protein</fullName>
    </submittedName>
</protein>
<dbReference type="Proteomes" id="UP000198415">
    <property type="component" value="Unassembled WGS sequence"/>
</dbReference>
<keyword evidence="3" id="KW-1185">Reference proteome</keyword>
<sequence>MSILATDVRHTGHQAGHRRWIEVVFVALVVAAALASAGAWLGRQDAGPLPSDRRATGIAAEVLPGAPVGEIERWDAIFGDRMPDLVTRLITDDEYDGGSVLVPVHVPEIAAVRETLERTGWRILPNSGTERLSEAETVVGVPE</sequence>
<keyword evidence="1" id="KW-1133">Transmembrane helix</keyword>
<reference evidence="2 3" key="1">
    <citation type="submission" date="2017-06" db="EMBL/GenBank/DDBJ databases">
        <authorList>
            <person name="Kim H.J."/>
            <person name="Triplett B.A."/>
        </authorList>
    </citation>
    <scope>NUCLEOTIDE SEQUENCE [LARGE SCALE GENOMIC DNA]</scope>
    <source>
        <strain evidence="2 3">DSM 43151</strain>
    </source>
</reference>
<dbReference type="OrthoDB" id="9880282at2"/>
<name>A0A238WPS9_9ACTN</name>
<accession>A0A238WPS9</accession>
<dbReference type="AlphaFoldDB" id="A0A238WPS9"/>
<keyword evidence="1" id="KW-0812">Transmembrane</keyword>
<keyword evidence="1" id="KW-0472">Membrane</keyword>
<organism evidence="2 3">
    <name type="scientific">Actinoplanes regularis</name>
    <dbReference type="NCBI Taxonomy" id="52697"/>
    <lineage>
        <taxon>Bacteria</taxon>
        <taxon>Bacillati</taxon>
        <taxon>Actinomycetota</taxon>
        <taxon>Actinomycetes</taxon>
        <taxon>Micromonosporales</taxon>
        <taxon>Micromonosporaceae</taxon>
        <taxon>Actinoplanes</taxon>
    </lineage>
</organism>
<feature type="transmembrane region" description="Helical" evidence="1">
    <location>
        <begin position="20"/>
        <end position="41"/>
    </location>
</feature>